<dbReference type="InterPro" id="IPR048429">
    <property type="entry name" value="MCC_alpha_BT"/>
</dbReference>
<dbReference type="SUPFAM" id="SSF51230">
    <property type="entry name" value="Single hybrid motif"/>
    <property type="match status" value="1"/>
</dbReference>
<evidence type="ECO:0000259" key="11">
    <source>
        <dbReference type="PROSITE" id="PS50979"/>
    </source>
</evidence>
<dbReference type="InterPro" id="IPR011764">
    <property type="entry name" value="Biotin_carboxylation_dom"/>
</dbReference>
<dbReference type="SUPFAM" id="SSF56059">
    <property type="entry name" value="Glutathione synthetase ATP-binding domain-like"/>
    <property type="match status" value="1"/>
</dbReference>
<dbReference type="PROSITE" id="PS00188">
    <property type="entry name" value="BIOTIN"/>
    <property type="match status" value="1"/>
</dbReference>
<dbReference type="PROSITE" id="PS50979">
    <property type="entry name" value="BC"/>
    <property type="match status" value="1"/>
</dbReference>
<proteinExistence type="predicted"/>
<name>A0A5A7NNW5_9MICC</name>
<dbReference type="Pfam" id="PF00364">
    <property type="entry name" value="Biotin_lipoyl"/>
    <property type="match status" value="1"/>
</dbReference>
<dbReference type="Gene3D" id="2.40.50.100">
    <property type="match status" value="1"/>
</dbReference>
<dbReference type="Pfam" id="PF02786">
    <property type="entry name" value="CPSase_L_D2"/>
    <property type="match status" value="1"/>
</dbReference>
<evidence type="ECO:0000313" key="12">
    <source>
        <dbReference type="EMBL" id="GER22555.1"/>
    </source>
</evidence>
<dbReference type="InterPro" id="IPR005481">
    <property type="entry name" value="BC-like_N"/>
</dbReference>
<dbReference type="Pfam" id="PF02785">
    <property type="entry name" value="Biotin_carb_C"/>
    <property type="match status" value="1"/>
</dbReference>
<dbReference type="Pfam" id="PF00289">
    <property type="entry name" value="Biotin_carb_N"/>
    <property type="match status" value="1"/>
</dbReference>
<organism evidence="12 13">
    <name type="scientific">Zafaria cholistanensis</name>
    <dbReference type="NCBI Taxonomy" id="1682741"/>
    <lineage>
        <taxon>Bacteria</taxon>
        <taxon>Bacillati</taxon>
        <taxon>Actinomycetota</taxon>
        <taxon>Actinomycetes</taxon>
        <taxon>Micrococcales</taxon>
        <taxon>Micrococcaceae</taxon>
        <taxon>Zafaria</taxon>
    </lineage>
</organism>
<dbReference type="InterPro" id="IPR005482">
    <property type="entry name" value="Biotin_COase_C"/>
</dbReference>
<accession>A0A5A7NNW5</accession>
<feature type="domain" description="ATP-grasp" evidence="10">
    <location>
        <begin position="122"/>
        <end position="331"/>
    </location>
</feature>
<dbReference type="AlphaFoldDB" id="A0A5A7NNW5"/>
<dbReference type="Proteomes" id="UP000325307">
    <property type="component" value="Unassembled WGS sequence"/>
</dbReference>
<dbReference type="PANTHER" id="PTHR18866">
    <property type="entry name" value="CARBOXYLASE:PYRUVATE/ACETYL-COA/PROPIONYL-COA CARBOXYLASE"/>
    <property type="match status" value="1"/>
</dbReference>
<evidence type="ECO:0000256" key="6">
    <source>
        <dbReference type="ARBA" id="ARBA00023267"/>
    </source>
</evidence>
<dbReference type="InterPro" id="IPR000089">
    <property type="entry name" value="Biotin_lipoyl"/>
</dbReference>
<comment type="cofactor">
    <cofactor evidence="1">
        <name>biotin</name>
        <dbReference type="ChEBI" id="CHEBI:57586"/>
    </cofactor>
</comment>
<keyword evidence="4 7" id="KW-0547">Nucleotide-binding</keyword>
<gene>
    <name evidence="12" type="ORF">NCCP1664_10520</name>
</gene>
<dbReference type="SMART" id="SM00878">
    <property type="entry name" value="Biotin_carb_C"/>
    <property type="match status" value="1"/>
</dbReference>
<keyword evidence="3" id="KW-0436">Ligase</keyword>
<evidence type="ECO:0000259" key="10">
    <source>
        <dbReference type="PROSITE" id="PS50975"/>
    </source>
</evidence>
<dbReference type="PANTHER" id="PTHR18866:SF33">
    <property type="entry name" value="METHYLCROTONOYL-COA CARBOXYLASE SUBUNIT ALPHA, MITOCHONDRIAL-RELATED"/>
    <property type="match status" value="1"/>
</dbReference>
<dbReference type="SUPFAM" id="SSF51246">
    <property type="entry name" value="Rudiment single hybrid motif"/>
    <property type="match status" value="1"/>
</dbReference>
<dbReference type="OrthoDB" id="9760256at2"/>
<dbReference type="PROSITE" id="PS50968">
    <property type="entry name" value="BIOTINYL_LIPOYL"/>
    <property type="match status" value="1"/>
</dbReference>
<dbReference type="EMBL" id="BKDJ01000004">
    <property type="protein sequence ID" value="GER22555.1"/>
    <property type="molecule type" value="Genomic_DNA"/>
</dbReference>
<feature type="compositionally biased region" description="Gly residues" evidence="8">
    <location>
        <begin position="493"/>
        <end position="505"/>
    </location>
</feature>
<dbReference type="Gene3D" id="3.30.470.20">
    <property type="entry name" value="ATP-grasp fold, B domain"/>
    <property type="match status" value="1"/>
</dbReference>
<evidence type="ECO:0000256" key="7">
    <source>
        <dbReference type="PROSITE-ProRule" id="PRU00409"/>
    </source>
</evidence>
<comment type="caution">
    <text evidence="12">The sequence shown here is derived from an EMBL/GenBank/DDBJ whole genome shotgun (WGS) entry which is preliminary data.</text>
</comment>
<dbReference type="InterPro" id="IPR050856">
    <property type="entry name" value="Biotin_carboxylase_complex"/>
</dbReference>
<evidence type="ECO:0000256" key="8">
    <source>
        <dbReference type="SAM" id="MobiDB-lite"/>
    </source>
</evidence>
<dbReference type="SUPFAM" id="SSF52440">
    <property type="entry name" value="PreATP-grasp domain"/>
    <property type="match status" value="1"/>
</dbReference>
<dbReference type="EC" id="6.3.4.14" evidence="2"/>
<evidence type="ECO:0000256" key="5">
    <source>
        <dbReference type="ARBA" id="ARBA00022840"/>
    </source>
</evidence>
<dbReference type="InterPro" id="IPR011761">
    <property type="entry name" value="ATP-grasp"/>
</dbReference>
<dbReference type="PROSITE" id="PS00867">
    <property type="entry name" value="CPSASE_2"/>
    <property type="match status" value="1"/>
</dbReference>
<dbReference type="PROSITE" id="PS00866">
    <property type="entry name" value="CPSASE_1"/>
    <property type="match status" value="1"/>
</dbReference>
<dbReference type="RefSeq" id="WP_149956195.1">
    <property type="nucleotide sequence ID" value="NZ_BKDJ01000004.1"/>
</dbReference>
<keyword evidence="6" id="KW-0092">Biotin</keyword>
<feature type="domain" description="Lipoyl-binding" evidence="9">
    <location>
        <begin position="638"/>
        <end position="716"/>
    </location>
</feature>
<evidence type="ECO:0000256" key="1">
    <source>
        <dbReference type="ARBA" id="ARBA00001953"/>
    </source>
</evidence>
<dbReference type="GO" id="GO:0004075">
    <property type="term" value="F:biotin carboxylase activity"/>
    <property type="evidence" value="ECO:0007669"/>
    <property type="project" value="UniProtKB-EC"/>
</dbReference>
<sequence>MPAPPFDTVLVANRGEIACRIIRTLRALGIRSAAVYTEPDAGARHVREADLALSLGPAPGGYLEIEAVVEACRRAGAQAVHPGYGFLSENAAFGQALAAAGIVFIGPDAQALEVMGDKIRARHQVAAHGVPVVPGAGEPGMTDEELMAVAGTVGYPLLVKPSAGGGGKGMVAVATPRELPEALAAARRTARGAFGDDTLLLERLISSPRHLEVQVLADRHGTTLHLGERECSLQRRHQKVVEEAPSPLLESLPDGSLIRDRLGAAAVAAARSVGYVGAGTVEFLVSADAPGEFFFMEMNTRLQVEHPVTEETVWLGDEPLDLVAWQVRIAAGEPLEVPQSDVEQVGHAVEARVYAEDPSNGFLPSPGIAYGVREPFGEGVRVDSLLEETTPVPEHYDPMLAKIVAWGEDRETALRRLDEALAQTVVLGVHTNLEHLRFLVTDADVRAGRLDTGLIERRGTQPGRWVTEEQLAAIAARYLEAEDAGGQPPGYLHDGGGNGTGGHGGSWDLRDGWRLGTPRPRLLTLETRDGSRDVAVLGTPGAAGTDYVLEIDGTVHRVAPAEAYDSDTATVNGRRFPLSIGLRQDAWLPATAGGRGTPGAEPPPGYGEAWVSAEGWSAKVHRPTRRELLERRLADPGKAGGGAPAGPGPEVRSPMPGTVVAVPVSNGDRVEAGQLLVAVEAMKMEHRLTAAVAGTVTVLAAVGDPVRRDQLLAVVHPPAELPQEGG</sequence>
<evidence type="ECO:0000256" key="2">
    <source>
        <dbReference type="ARBA" id="ARBA00013263"/>
    </source>
</evidence>
<protein>
    <recommendedName>
        <fullName evidence="2">biotin carboxylase</fullName>
        <ecNumber evidence="2">6.3.4.14</ecNumber>
    </recommendedName>
</protein>
<dbReference type="PROSITE" id="PS50975">
    <property type="entry name" value="ATP_GRASP"/>
    <property type="match status" value="1"/>
</dbReference>
<dbReference type="InterPro" id="IPR011054">
    <property type="entry name" value="Rudment_hybrid_motif"/>
</dbReference>
<reference evidence="12 13" key="1">
    <citation type="submission" date="2019-09" db="EMBL/GenBank/DDBJ databases">
        <title>Arthrobacter zafarii sp. nov., a moderately thermotolerant and halotolerant actinobacterium isolated from Cholistan desert soil of Pakistan.</title>
        <authorList>
            <person name="Amin A."/>
            <person name="Ahmed I."/>
            <person name="Khalid N."/>
            <person name="Schumann P."/>
            <person name="Busse H.J."/>
            <person name="Khan I.U."/>
            <person name="Li S."/>
            <person name="Li W.J."/>
        </authorList>
    </citation>
    <scope>NUCLEOTIDE SEQUENCE [LARGE SCALE GENOMIC DNA]</scope>
    <source>
        <strain evidence="12 13">NCCP-1664</strain>
    </source>
</reference>
<keyword evidence="5 7" id="KW-0067">ATP-binding</keyword>
<feature type="domain" description="Biotin carboxylation" evidence="11">
    <location>
        <begin position="5"/>
        <end position="460"/>
    </location>
</feature>
<evidence type="ECO:0000313" key="13">
    <source>
        <dbReference type="Proteomes" id="UP000325307"/>
    </source>
</evidence>
<dbReference type="CDD" id="cd06850">
    <property type="entry name" value="biotinyl_domain"/>
    <property type="match status" value="1"/>
</dbReference>
<dbReference type="InterPro" id="IPR011053">
    <property type="entry name" value="Single_hybrid_motif"/>
</dbReference>
<dbReference type="FunFam" id="2.40.50.100:FF:000003">
    <property type="entry name" value="Acetyl-CoA carboxylase biotin carboxyl carrier protein"/>
    <property type="match status" value="1"/>
</dbReference>
<dbReference type="InterPro" id="IPR001882">
    <property type="entry name" value="Biotin_BS"/>
</dbReference>
<dbReference type="Pfam" id="PF21139">
    <property type="entry name" value="BT_MCC_alpha"/>
    <property type="match status" value="1"/>
</dbReference>
<dbReference type="InterPro" id="IPR005479">
    <property type="entry name" value="CPAse_ATP-bd"/>
</dbReference>
<dbReference type="GO" id="GO:0046872">
    <property type="term" value="F:metal ion binding"/>
    <property type="evidence" value="ECO:0007669"/>
    <property type="project" value="InterPro"/>
</dbReference>
<feature type="region of interest" description="Disordered" evidence="8">
    <location>
        <begin position="631"/>
        <end position="655"/>
    </location>
</feature>
<keyword evidence="13" id="KW-1185">Reference proteome</keyword>
<dbReference type="InterPro" id="IPR016185">
    <property type="entry name" value="PreATP-grasp_dom_sf"/>
</dbReference>
<evidence type="ECO:0000256" key="3">
    <source>
        <dbReference type="ARBA" id="ARBA00022598"/>
    </source>
</evidence>
<evidence type="ECO:0000259" key="9">
    <source>
        <dbReference type="PROSITE" id="PS50968"/>
    </source>
</evidence>
<dbReference type="GO" id="GO:0005524">
    <property type="term" value="F:ATP binding"/>
    <property type="evidence" value="ECO:0007669"/>
    <property type="project" value="UniProtKB-UniRule"/>
</dbReference>
<feature type="region of interest" description="Disordered" evidence="8">
    <location>
        <begin position="485"/>
        <end position="511"/>
    </location>
</feature>
<evidence type="ECO:0000256" key="4">
    <source>
        <dbReference type="ARBA" id="ARBA00022741"/>
    </source>
</evidence>